<dbReference type="InterPro" id="IPR058747">
    <property type="entry name" value="PglY_C"/>
</dbReference>
<gene>
    <name evidence="4" type="ORF">EDD29_0530</name>
</gene>
<evidence type="ECO:0000313" key="4">
    <source>
        <dbReference type="EMBL" id="ROO83041.1"/>
    </source>
</evidence>
<accession>A0A3N1CP05</accession>
<comment type="caution">
    <text evidence="4">The sequence shown here is derived from an EMBL/GenBank/DDBJ whole genome shotgun (WGS) entry which is preliminary data.</text>
</comment>
<evidence type="ECO:0000259" key="3">
    <source>
        <dbReference type="Pfam" id="PF26382"/>
    </source>
</evidence>
<feature type="region of interest" description="Disordered" evidence="1">
    <location>
        <begin position="1187"/>
        <end position="1230"/>
    </location>
</feature>
<dbReference type="Pfam" id="PF26382">
    <property type="entry name" value="BREX_PglY_6th"/>
    <property type="match status" value="1"/>
</dbReference>
<feature type="domain" description="ATPase PglY C-terminal" evidence="3">
    <location>
        <begin position="990"/>
        <end position="1165"/>
    </location>
</feature>
<feature type="domain" description="ATPase PglY 5th" evidence="2">
    <location>
        <begin position="847"/>
        <end position="947"/>
    </location>
</feature>
<dbReference type="Proteomes" id="UP000272400">
    <property type="component" value="Unassembled WGS sequence"/>
</dbReference>
<dbReference type="EMBL" id="RJKE01000001">
    <property type="protein sequence ID" value="ROO83041.1"/>
    <property type="molecule type" value="Genomic_DNA"/>
</dbReference>
<dbReference type="AlphaFoldDB" id="A0A3N1CP05"/>
<protein>
    <recommendedName>
        <fullName evidence="6">Phage resistance protein</fullName>
    </recommendedName>
</protein>
<evidence type="ECO:0008006" key="6">
    <source>
        <dbReference type="Google" id="ProtNLM"/>
    </source>
</evidence>
<keyword evidence="5" id="KW-1185">Reference proteome</keyword>
<evidence type="ECO:0000313" key="5">
    <source>
        <dbReference type="Proteomes" id="UP000272400"/>
    </source>
</evidence>
<evidence type="ECO:0000256" key="1">
    <source>
        <dbReference type="SAM" id="MobiDB-lite"/>
    </source>
</evidence>
<sequence length="1269" mass="139487">MSPVEELYLKDVLDLPEEVHAGQFKVELSGGFDATAVLVDQYVVTDQLKEAFDAALSQVRIALTGNTSLAAYLHGSFGSGKSHFMTVLHAVLEGHQAVLGKPRLRELYAENSEWLSGRRFIMVPYHLVGATDLGSKLLGGYVTAVRELGLPVPAVYRSDALLADARRQREFLSDDAAFAKWLGSSAIPEPDPDDVMPIGGAVGWTTATLDAAFAAPHGSTERDALVSALLTGPLSSYARGQAGVRDAFLPLDEGLGVISRHAHQHGYNGLVLFLDELILWLQAHMSNQEMVNDEVSKLVKLIEAEDSVRPVPIISFISRQRDLSKLVGEDVMGAEVRNLERQVEYLAGRFQVISLEDRNLPAIIRERVLRPREGMRQQLADAFADVSSEDQEVRDVLLDSGGATEATWNDFRDVYPLSPALLNVLVALSGALQRERTGLKLLSEMLRQRGSTLKLGQIIPVGDLWDVLSGGIGEAFSDRLKHEAAAATRFHARVKANLLEEYGSADDARYQADDRLVKTLILSTLAPDVNALKRLTGARLAALNLGSIKSRVSEPASIVNARLKRLITSGFGEIRADGDHDPVFSLNLTDLDIEPLLERVTGEDHAGTRRLWIKKHLWEALDVKDTGAFVSEREIVWRGSRRTAEFIFDNVRDAKMTVDQFKPSVPGHVRFVLDYPFDTDKYPSDDYQRVEELRRDGLEADTLVWLPHHLSAQRGKQLGRLLRISFLLQNGKLREYAGDKSSEEQARIAQYLESQKDTLTNELKTVLQYLYGIVGRTGESDSNIGAEVPENRHVSSLNPELRDPRLHGGAGFKFNAEQLADAMFAAMYPKHPNFDTAGARKAVTPGDLKTVLKWIALAMDDGERRVVVDRDKLGLMRRIVHPLDLGEVHDGPLNVGTEWLRRIDQRAAQSGKDTRDLQVEDIRTWIADLGWTGLDRNVSNLVISVYALLADRAWVFQGVPSAAPEVDRIGPGWVLRDQDKPSPEEYAAARARLQAVFGKDVPPLPFSRNVDKLAALLREQIAEFDQDVLNVRNLLREHADTLGLAPDAARLAAADDAASFLARLAQKENATELVRELAAVTYRTQDKELGNAVKSAPQVAAALRRTGWQTLGSLPSLVRREDGVGRSALAVTTALSEAANSPDYLRPLADALRTAEAKTSELVQRVLAESVVAPPKPDPVVPKVFKPEIPSVPEQGGASGTRPTASQTSLTENGDPPVSGAGRRRTVRAASVEGDLQLVSKEMRDYLNAHPGAEVELVWRPVQGVEPPR</sequence>
<proteinExistence type="predicted"/>
<dbReference type="OrthoDB" id="3201900at2"/>
<feature type="compositionally biased region" description="Polar residues" evidence="1">
    <location>
        <begin position="1201"/>
        <end position="1212"/>
    </location>
</feature>
<dbReference type="RefSeq" id="WP_123661993.1">
    <property type="nucleotide sequence ID" value="NZ_RJKE01000001.1"/>
</dbReference>
<evidence type="ECO:0000259" key="2">
    <source>
        <dbReference type="Pfam" id="PF26381"/>
    </source>
</evidence>
<dbReference type="InterPro" id="IPR058748">
    <property type="entry name" value="PglY_5th"/>
</dbReference>
<organism evidence="4 5">
    <name type="scientific">Actinocorallia herbida</name>
    <dbReference type="NCBI Taxonomy" id="58109"/>
    <lineage>
        <taxon>Bacteria</taxon>
        <taxon>Bacillati</taxon>
        <taxon>Actinomycetota</taxon>
        <taxon>Actinomycetes</taxon>
        <taxon>Streptosporangiales</taxon>
        <taxon>Thermomonosporaceae</taxon>
        <taxon>Actinocorallia</taxon>
    </lineage>
</organism>
<dbReference type="Pfam" id="PF26381">
    <property type="entry name" value="BREX_PglY_5th"/>
    <property type="match status" value="1"/>
</dbReference>
<name>A0A3N1CP05_9ACTN</name>
<reference evidence="4 5" key="1">
    <citation type="submission" date="2018-11" db="EMBL/GenBank/DDBJ databases">
        <title>Sequencing the genomes of 1000 actinobacteria strains.</title>
        <authorList>
            <person name="Klenk H.-P."/>
        </authorList>
    </citation>
    <scope>NUCLEOTIDE SEQUENCE [LARGE SCALE GENOMIC DNA]</scope>
    <source>
        <strain evidence="4 5">DSM 44254</strain>
    </source>
</reference>